<feature type="compositionally biased region" description="Basic residues" evidence="4">
    <location>
        <begin position="35"/>
        <end position="46"/>
    </location>
</feature>
<sequence length="974" mass="109913">MPKGSSSVSKAKDSGKTKKLLKLKSKLQQAARGKIGSKQREKRGKGVKFDYDQFAKQFRKLQAGGSRADWEVADDESVASDEAFDADDEEQYGETIASIKSRAEGAQEGQEEREEWDEGDDHDEQMDASANPGLFLDRFMSDDIDMPLPDQPPASQKPAKRRGMPSGQHDDEGEGEGDGEEDADDLSKLVEMPDENDAPDPAEQLRRRVYQESRPESVFDIGPDAGGRRDQITTDDILATLQTDAAPPRGDGADQDEEEGEGQRSARDDGVRGAASQLRSELETLQRTTAVSEPLSEPKAARVDRKLKYDFARKDIQKWLPQVKRNRESEQLQLGQVPDGLNNSMANIVSSFKPSTDFEKELLTALEESGLQENDRADEMPDVGGGEESATLKRLKALMFREQRRNARLAKIKSKTWHKVHRKAEAREKEKLMARLAVEDPELAQSIQKEYEEKRARVRMLERSTARKKWARLAARFGGKAVQPLITEAAQREHDEKAAIDKIAKTKPGNAYTQGEDSDEEVHLTSDEEEEDDDKAEGGGGGGSYEEQVKGKAKLLALDELKQTDEPLPDTGLFALPFMRKAIEEERESSRREAEKLLQELEQETDTHPHRRPDPRDDLQLDQEDKEPDDHESQRIAAEKEAKQAEKEKKKKAKTVRFREEDLEKAREEVKGMLGQDGDLIMMAGDHTHRPRESLPSAALHTSTSTKVRVDQPLTTRMPAKRPRDEHQHTDEQEHPPNPWIDGYVPPKDDSKKKRRKTKKGPAGGDGDGDGAGGEEEDVLAGFDVGSTEEREQQRELLRQTFQSSTHEDDFVREVGQDEDEKLTAEEKNTSADLPGWGEWAGSGVRPNRRKQREKEVKERQKQAAIAKREHQVRRKPVSVTQCLDRKAAKYYTTTVPHPYQSKQQYDRMLQHPTGPDWNTTAVFHRLIQPKLNVRVGAVVPPLQHAKHLSPKARDSLLRAWDSKAKPQQRRTKL</sequence>
<dbReference type="STRING" id="1169540.A0A0G4EN32"/>
<feature type="compositionally biased region" description="Basic and acidic residues" evidence="4">
    <location>
        <begin position="585"/>
        <end position="619"/>
    </location>
</feature>
<dbReference type="VEuPathDB" id="CryptoDB:Vbra_22941"/>
<feature type="region of interest" description="Disordered" evidence="4">
    <location>
        <begin position="62"/>
        <end position="301"/>
    </location>
</feature>
<feature type="compositionally biased region" description="Basic and acidic residues" evidence="4">
    <location>
        <begin position="628"/>
        <end position="648"/>
    </location>
</feature>
<accession>A0A0G4EN32</accession>
<evidence type="ECO:0000256" key="2">
    <source>
        <dbReference type="ARBA" id="ARBA00022553"/>
    </source>
</evidence>
<evidence type="ECO:0000256" key="4">
    <source>
        <dbReference type="SAM" id="MobiDB-lite"/>
    </source>
</evidence>
<feature type="compositionally biased region" description="Acidic residues" evidence="4">
    <location>
        <begin position="109"/>
        <end position="126"/>
    </location>
</feature>
<evidence type="ECO:0000313" key="5">
    <source>
        <dbReference type="EMBL" id="CEL98405.1"/>
    </source>
</evidence>
<feature type="compositionally biased region" description="Basic and acidic residues" evidence="4">
    <location>
        <begin position="788"/>
        <end position="798"/>
    </location>
</feature>
<evidence type="ECO:0008006" key="7">
    <source>
        <dbReference type="Google" id="ProtNLM"/>
    </source>
</evidence>
<feature type="compositionally biased region" description="Acidic residues" evidence="4">
    <location>
        <begin position="767"/>
        <end position="779"/>
    </location>
</feature>
<proteinExistence type="predicted"/>
<feature type="region of interest" description="Disordered" evidence="4">
    <location>
        <begin position="684"/>
        <end position="857"/>
    </location>
</feature>
<feature type="compositionally biased region" description="Acidic residues" evidence="4">
    <location>
        <begin position="171"/>
        <end position="184"/>
    </location>
</feature>
<dbReference type="GO" id="GO:0032040">
    <property type="term" value="C:small-subunit processome"/>
    <property type="evidence" value="ECO:0007669"/>
    <property type="project" value="InterPro"/>
</dbReference>
<dbReference type="AlphaFoldDB" id="A0A0G4EN32"/>
<keyword evidence="6" id="KW-1185">Reference proteome</keyword>
<comment type="subcellular location">
    <subcellularLocation>
        <location evidence="1">Nucleus</location>
        <location evidence="1">Nucleolus</location>
    </subcellularLocation>
</comment>
<feature type="region of interest" description="Disordered" evidence="4">
    <location>
        <begin position="367"/>
        <end position="388"/>
    </location>
</feature>
<keyword evidence="3" id="KW-0539">Nucleus</keyword>
<evidence type="ECO:0000313" key="6">
    <source>
        <dbReference type="Proteomes" id="UP000041254"/>
    </source>
</evidence>
<keyword evidence="2" id="KW-0597">Phosphoprotein</keyword>
<dbReference type="InterPro" id="IPR006709">
    <property type="entry name" value="SSU_processome_Utp14"/>
</dbReference>
<dbReference type="EMBL" id="CDMY01000269">
    <property type="protein sequence ID" value="CEL98405.1"/>
    <property type="molecule type" value="Genomic_DNA"/>
</dbReference>
<gene>
    <name evidence="5" type="ORF">Vbra_22941</name>
</gene>
<dbReference type="PhylomeDB" id="A0A0G4EN32"/>
<feature type="compositionally biased region" description="Basic and acidic residues" evidence="4">
    <location>
        <begin position="491"/>
        <end position="504"/>
    </location>
</feature>
<evidence type="ECO:0000256" key="3">
    <source>
        <dbReference type="ARBA" id="ARBA00023242"/>
    </source>
</evidence>
<dbReference type="Pfam" id="PF04615">
    <property type="entry name" value="Utp14"/>
    <property type="match status" value="1"/>
</dbReference>
<feature type="region of interest" description="Disordered" evidence="4">
    <location>
        <begin position="585"/>
        <end position="664"/>
    </location>
</feature>
<feature type="compositionally biased region" description="Polar residues" evidence="4">
    <location>
        <begin position="277"/>
        <end position="291"/>
    </location>
</feature>
<dbReference type="PANTHER" id="PTHR14150:SF12">
    <property type="entry name" value="U3 SMALL NUCLEOLAR RNA-ASSOCIATED PROTEIN 14 HOMOLOG A"/>
    <property type="match status" value="1"/>
</dbReference>
<reference evidence="5 6" key="1">
    <citation type="submission" date="2014-11" db="EMBL/GenBank/DDBJ databases">
        <authorList>
            <person name="Zhu J."/>
            <person name="Qi W."/>
            <person name="Song R."/>
        </authorList>
    </citation>
    <scope>NUCLEOTIDE SEQUENCE [LARGE SCALE GENOMIC DNA]</scope>
</reference>
<dbReference type="OMA" id="EHALSGW"/>
<feature type="compositionally biased region" description="Basic and acidic residues" evidence="4">
    <location>
        <begin position="261"/>
        <end position="271"/>
    </location>
</feature>
<dbReference type="OrthoDB" id="449557at2759"/>
<feature type="region of interest" description="Disordered" evidence="4">
    <location>
        <begin position="1"/>
        <end position="48"/>
    </location>
</feature>
<feature type="compositionally biased region" description="Basic and acidic residues" evidence="4">
    <location>
        <begin position="203"/>
        <end position="217"/>
    </location>
</feature>
<organism evidence="5 6">
    <name type="scientific">Vitrella brassicaformis (strain CCMP3155)</name>
    <dbReference type="NCBI Taxonomy" id="1169540"/>
    <lineage>
        <taxon>Eukaryota</taxon>
        <taxon>Sar</taxon>
        <taxon>Alveolata</taxon>
        <taxon>Colpodellida</taxon>
        <taxon>Vitrellaceae</taxon>
        <taxon>Vitrella</taxon>
    </lineage>
</organism>
<feature type="compositionally biased region" description="Basic and acidic residues" evidence="4">
    <location>
        <begin position="722"/>
        <end position="735"/>
    </location>
</feature>
<dbReference type="InParanoid" id="A0A0G4EN32"/>
<dbReference type="Proteomes" id="UP000041254">
    <property type="component" value="Unassembled WGS sequence"/>
</dbReference>
<feature type="region of interest" description="Disordered" evidence="4">
    <location>
        <begin position="491"/>
        <end position="550"/>
    </location>
</feature>
<evidence type="ECO:0000256" key="1">
    <source>
        <dbReference type="ARBA" id="ARBA00004604"/>
    </source>
</evidence>
<name>A0A0G4EN32_VITBC</name>
<dbReference type="GO" id="GO:0006364">
    <property type="term" value="P:rRNA processing"/>
    <property type="evidence" value="ECO:0007669"/>
    <property type="project" value="InterPro"/>
</dbReference>
<dbReference type="PANTHER" id="PTHR14150">
    <property type="entry name" value="U3 SMALL NUCLEOLAR RNA-ASSOCIATED PROTEIN 14"/>
    <property type="match status" value="1"/>
</dbReference>
<protein>
    <recommendedName>
        <fullName evidence="7">U3 small nucleolar RNA-associated protein 14</fullName>
    </recommendedName>
</protein>
<feature type="compositionally biased region" description="Basic and acidic residues" evidence="4">
    <location>
        <begin position="806"/>
        <end position="830"/>
    </location>
</feature>
<feature type="compositionally biased region" description="Acidic residues" evidence="4">
    <location>
        <begin position="71"/>
        <end position="92"/>
    </location>
</feature>